<keyword evidence="2" id="KW-0946">Virion</keyword>
<dbReference type="GO" id="GO:0019013">
    <property type="term" value="C:viral nucleocapsid"/>
    <property type="evidence" value="ECO:0007669"/>
    <property type="project" value="UniProtKB-KW"/>
</dbReference>
<dbReference type="RefSeq" id="YP_010801075.1">
    <property type="nucleotide sequence ID" value="NC_076944.1"/>
</dbReference>
<evidence type="ECO:0000313" key="3">
    <source>
        <dbReference type="Proteomes" id="UP000830740"/>
    </source>
</evidence>
<feature type="region of interest" description="Disordered" evidence="1">
    <location>
        <begin position="413"/>
        <end position="433"/>
    </location>
</feature>
<dbReference type="Proteomes" id="UP000830740">
    <property type="component" value="Segment"/>
</dbReference>
<sequence length="433" mass="47772">MAGQPNEALSVRRREELKKLPQSHESFLKSNNRHLIRDTHLSGKLLPDRNHPAAGRNFERGEVTYYALPDNVICTDKQVADMCIVALSSLYLDPDIVDLNDPDLDNTLVCPLTILAVFARSNDLSANGIIRAGNEYGMRIVREEITEEALVQMADEAWPALADAMQLAERHESTSSLIVVALSTLLLIAKRLIAASIMPWFRARWSSIAGVLARKITPTGINTPNLVVCNSLNNAVASRHQLRAGIFRTMRALGAMQAGKYRNVFAMLVKQMQYTEMNHIYLIINHVYVNNPDILAFTEFVGPEQSAMALAFKVLGEKPAEDRPYIKLLYDEPQLEALHAKNFRLYTVAARAIAQMTDPSMGNFVVKENPQLQAFAAKVTAHMVAKSQVSALNAAEAIAPMLNTAAGKMLLSSGHEAPREDPGFEDAADVART</sequence>
<protein>
    <submittedName>
        <fullName evidence="2">Nucleocapsid protein</fullName>
    </submittedName>
</protein>
<dbReference type="KEGG" id="vg:80539760"/>
<organism evidence="2 3">
    <name type="scientific">Anisopteromalus calandrae negative-strand RNA virus 2</name>
    <dbReference type="NCBI Taxonomy" id="2848910"/>
    <lineage>
        <taxon>Viruses</taxon>
        <taxon>Riboviria</taxon>
        <taxon>Orthornavirae</taxon>
        <taxon>Negarnaviricota</taxon>
        <taxon>Haploviricotina</taxon>
        <taxon>Monjiviricetes</taxon>
        <taxon>Mononegavirales</taxon>
        <taxon>Lispiviridae</taxon>
        <taxon>Anicalvirus</taxon>
        <taxon>Anicalvirus hangzhouense</taxon>
    </lineage>
</organism>
<name>A0AAE7RYF9_9MONO</name>
<dbReference type="EMBL" id="MW864603">
    <property type="protein sequence ID" value="QWT43286.1"/>
    <property type="molecule type" value="Genomic_RNA"/>
</dbReference>
<evidence type="ECO:0000313" key="2">
    <source>
        <dbReference type="EMBL" id="QWT43286.1"/>
    </source>
</evidence>
<evidence type="ECO:0000256" key="1">
    <source>
        <dbReference type="SAM" id="MobiDB-lite"/>
    </source>
</evidence>
<reference evidence="2" key="1">
    <citation type="journal article" date="2021" name="MSphere">
        <title>Diverse RNA Viruses Discovered in Three Parasitoid Wasps of the Rice Weevil Sitophilus oryzae.</title>
        <authorList>
            <person name="Wang F."/>
            <person name="Yuan B."/>
            <person name="Xiao S."/>
            <person name="Zhang J."/>
            <person name="Jia W."/>
            <person name="Fang Q."/>
            <person name="Wang F."/>
            <person name="Song Q."/>
            <person name="Ye G."/>
        </authorList>
    </citation>
    <scope>NUCLEOTIDE SEQUENCE</scope>
</reference>
<keyword evidence="3" id="KW-1185">Reference proteome</keyword>
<gene>
    <name evidence="2" type="primary">N</name>
</gene>
<feature type="compositionally biased region" description="Acidic residues" evidence="1">
    <location>
        <begin position="423"/>
        <end position="433"/>
    </location>
</feature>
<keyword evidence="2" id="KW-0543">Viral nucleoprotein</keyword>
<dbReference type="GeneID" id="80539760"/>
<proteinExistence type="predicted"/>
<accession>A0AAE7RYF9</accession>